<comment type="caution">
    <text evidence="1">The sequence shown here is derived from an EMBL/GenBank/DDBJ whole genome shotgun (WGS) entry which is preliminary data.</text>
</comment>
<sequence length="60" mass="6999">MITMTHCSCTFCESCFKKYFSSVIKEKNIVHAVCPLCNLPDVQRGRREESMEYFSLLDTQ</sequence>
<dbReference type="EMBL" id="JAMKFB020000002">
    <property type="protein sequence ID" value="KAL0200727.1"/>
    <property type="molecule type" value="Genomic_DNA"/>
</dbReference>
<dbReference type="Gene3D" id="3.30.40.10">
    <property type="entry name" value="Zinc/RING finger domain, C3HC4 (zinc finger)"/>
    <property type="match status" value="1"/>
</dbReference>
<dbReference type="AlphaFoldDB" id="A0ABD0RSB0"/>
<proteinExistence type="predicted"/>
<reference evidence="1 2" key="1">
    <citation type="submission" date="2024-05" db="EMBL/GenBank/DDBJ databases">
        <title>Genome sequencing and assembly of Indian major carp, Cirrhinus mrigala (Hamilton, 1822).</title>
        <authorList>
            <person name="Mohindra V."/>
            <person name="Chowdhury L.M."/>
            <person name="Lal K."/>
            <person name="Jena J.K."/>
        </authorList>
    </citation>
    <scope>NUCLEOTIDE SEQUENCE [LARGE SCALE GENOMIC DNA]</scope>
    <source>
        <strain evidence="1">CM1030</strain>
        <tissue evidence="1">Blood</tissue>
    </source>
</reference>
<accession>A0ABD0RSB0</accession>
<dbReference type="InterPro" id="IPR013083">
    <property type="entry name" value="Znf_RING/FYVE/PHD"/>
</dbReference>
<evidence type="ECO:0000313" key="1">
    <source>
        <dbReference type="EMBL" id="KAL0200727.1"/>
    </source>
</evidence>
<dbReference type="PANTHER" id="PTHR16004:SF3">
    <property type="entry name" value="E3 UBIQUITIN-PROTEIN LIGASE RNF31"/>
    <property type="match status" value="1"/>
</dbReference>
<feature type="non-terminal residue" evidence="1">
    <location>
        <position position="60"/>
    </location>
</feature>
<evidence type="ECO:0008006" key="3">
    <source>
        <dbReference type="Google" id="ProtNLM"/>
    </source>
</evidence>
<dbReference type="InterPro" id="IPR026254">
    <property type="entry name" value="RNF31-like"/>
</dbReference>
<dbReference type="Proteomes" id="UP001529510">
    <property type="component" value="Unassembled WGS sequence"/>
</dbReference>
<protein>
    <recommendedName>
        <fullName evidence="3">RING-type domain-containing protein</fullName>
    </recommendedName>
</protein>
<organism evidence="1 2">
    <name type="scientific">Cirrhinus mrigala</name>
    <name type="common">Mrigala</name>
    <dbReference type="NCBI Taxonomy" id="683832"/>
    <lineage>
        <taxon>Eukaryota</taxon>
        <taxon>Metazoa</taxon>
        <taxon>Chordata</taxon>
        <taxon>Craniata</taxon>
        <taxon>Vertebrata</taxon>
        <taxon>Euteleostomi</taxon>
        <taxon>Actinopterygii</taxon>
        <taxon>Neopterygii</taxon>
        <taxon>Teleostei</taxon>
        <taxon>Ostariophysi</taxon>
        <taxon>Cypriniformes</taxon>
        <taxon>Cyprinidae</taxon>
        <taxon>Labeoninae</taxon>
        <taxon>Labeonini</taxon>
        <taxon>Cirrhinus</taxon>
    </lineage>
</organism>
<name>A0ABD0RSB0_CIRMR</name>
<dbReference type="SUPFAM" id="SSF57850">
    <property type="entry name" value="RING/U-box"/>
    <property type="match status" value="1"/>
</dbReference>
<evidence type="ECO:0000313" key="2">
    <source>
        <dbReference type="Proteomes" id="UP001529510"/>
    </source>
</evidence>
<dbReference type="PANTHER" id="PTHR16004">
    <property type="entry name" value="RING FINGER PROTEIN 31-RELATED"/>
    <property type="match status" value="1"/>
</dbReference>
<gene>
    <name evidence="1" type="ORF">M9458_003914</name>
</gene>
<keyword evidence="2" id="KW-1185">Reference proteome</keyword>